<accession>A0A4Y6ADL5</accession>
<gene>
    <name evidence="4" type="ORF">RBAM_39020</name>
</gene>
<evidence type="ECO:0000259" key="3">
    <source>
        <dbReference type="SMART" id="SM00421"/>
    </source>
</evidence>
<dbReference type="AlphaFoldDB" id="A0A4Y6ADL5"/>
<dbReference type="Proteomes" id="UP000001120">
    <property type="component" value="Chromosome"/>
</dbReference>
<dbReference type="SMART" id="SM00421">
    <property type="entry name" value="HTH_LUXR"/>
    <property type="match status" value="1"/>
</dbReference>
<dbReference type="SUPFAM" id="SSF46894">
    <property type="entry name" value="C-terminal effector domain of the bipartite response regulators"/>
    <property type="match status" value="1"/>
</dbReference>
<keyword evidence="2" id="KW-0804">Transcription</keyword>
<dbReference type="InterPro" id="IPR036388">
    <property type="entry name" value="WH-like_DNA-bd_sf"/>
</dbReference>
<organism evidence="4 5">
    <name type="scientific">Bacillus velezensis (strain DSM 23117 / BGSC 10A6 / LMG 26770 / FZB42)</name>
    <name type="common">Bacillus amyloliquefaciens subsp. plantarum</name>
    <dbReference type="NCBI Taxonomy" id="326423"/>
    <lineage>
        <taxon>Bacteria</taxon>
        <taxon>Bacillati</taxon>
        <taxon>Bacillota</taxon>
        <taxon>Bacilli</taxon>
        <taxon>Bacillales</taxon>
        <taxon>Bacillaceae</taxon>
        <taxon>Bacillus</taxon>
        <taxon>Bacillus amyloliquefaciens group</taxon>
    </lineage>
</organism>
<dbReference type="RefSeq" id="WP_003151056.1">
    <property type="nucleotide sequence ID" value="NC_009725.2"/>
</dbReference>
<evidence type="ECO:0000256" key="1">
    <source>
        <dbReference type="ARBA" id="ARBA00023015"/>
    </source>
</evidence>
<dbReference type="EMBL" id="CP000560">
    <property type="protein sequence ID" value="QDE58116.1"/>
    <property type="molecule type" value="Genomic_DNA"/>
</dbReference>
<dbReference type="InterPro" id="IPR000792">
    <property type="entry name" value="Tscrpt_reg_LuxR_C"/>
</dbReference>
<evidence type="ECO:0000313" key="5">
    <source>
        <dbReference type="Proteomes" id="UP000001120"/>
    </source>
</evidence>
<keyword evidence="5" id="KW-1185">Reference proteome</keyword>
<feature type="domain" description="HTH luxR-type" evidence="3">
    <location>
        <begin position="8"/>
        <end position="65"/>
    </location>
</feature>
<keyword evidence="1" id="KW-0805">Transcription regulation</keyword>
<dbReference type="GeneID" id="93082604"/>
<proteinExistence type="predicted"/>
<dbReference type="Pfam" id="PF00196">
    <property type="entry name" value="GerE"/>
    <property type="match status" value="1"/>
</dbReference>
<evidence type="ECO:0000313" key="4">
    <source>
        <dbReference type="EMBL" id="QDE58116.1"/>
    </source>
</evidence>
<dbReference type="GO" id="GO:0003677">
    <property type="term" value="F:DNA binding"/>
    <property type="evidence" value="ECO:0007669"/>
    <property type="project" value="UniProtKB-KW"/>
</dbReference>
<sequence>MKTAVENELELKKIEISVIKLIIAEKPNKEIAKSLNYSQRNVEYIIAGLCKKWNVSTRVGIVSEAYKRNCIQ</sequence>
<keyword evidence="4" id="KW-0238">DNA-binding</keyword>
<evidence type="ECO:0000256" key="2">
    <source>
        <dbReference type="ARBA" id="ARBA00023163"/>
    </source>
</evidence>
<protein>
    <submittedName>
        <fullName evidence="4">DNA-binding response regulator</fullName>
    </submittedName>
</protein>
<name>A0A4Y6ADL5_BACVZ</name>
<reference evidence="4 5" key="1">
    <citation type="journal article" date="2007" name="Nat. Biotechnol.">
        <title>Comparative analysis of the complete genome sequence of the plant growth-promoting bacterium Bacillus amyloliquefaciens FZB42.</title>
        <authorList>
            <person name="Chen X.H."/>
            <person name="Koumoutsi A."/>
            <person name="Scholz R."/>
            <person name="Eisenreich A."/>
            <person name="Schneider K."/>
            <person name="Heinemeyer I."/>
            <person name="Morgenstern B."/>
            <person name="Voss B."/>
            <person name="Hess W.R."/>
            <person name="Reva O."/>
            <person name="Junge H."/>
            <person name="Voigt B."/>
            <person name="Jungblut P.R."/>
            <person name="Vater J."/>
            <person name="Sussmuth R."/>
            <person name="Liesegang H."/>
            <person name="Strittmatter A."/>
            <person name="Gottschalk G."/>
            <person name="Borriss R."/>
        </authorList>
    </citation>
    <scope>NUCLEOTIDE SEQUENCE [LARGE SCALE GENOMIC DNA]</scope>
    <source>
        <strain evidence="5">DSM 23117 / BGSC 10A6 / LMG 26770 / FZB42</strain>
    </source>
</reference>
<dbReference type="InterPro" id="IPR016032">
    <property type="entry name" value="Sig_transdc_resp-reg_C-effctor"/>
</dbReference>
<dbReference type="GO" id="GO:0006355">
    <property type="term" value="P:regulation of DNA-templated transcription"/>
    <property type="evidence" value="ECO:0007669"/>
    <property type="project" value="InterPro"/>
</dbReference>
<dbReference type="Gene3D" id="1.10.10.10">
    <property type="entry name" value="Winged helix-like DNA-binding domain superfamily/Winged helix DNA-binding domain"/>
    <property type="match status" value="1"/>
</dbReference>
<dbReference type="KEGG" id="bay:RBAM_39020"/>